<reference evidence="2 3" key="1">
    <citation type="journal article" date="2020" name="Nat. Commun.">
        <title>Genome of Tripterygium wilfordii and identification of cytochrome P450 involved in triptolide biosynthesis.</title>
        <authorList>
            <person name="Tu L."/>
            <person name="Su P."/>
            <person name="Zhang Z."/>
            <person name="Gao L."/>
            <person name="Wang J."/>
            <person name="Hu T."/>
            <person name="Zhou J."/>
            <person name="Zhang Y."/>
            <person name="Zhao Y."/>
            <person name="Liu Y."/>
            <person name="Song Y."/>
            <person name="Tong Y."/>
            <person name="Lu Y."/>
            <person name="Yang J."/>
            <person name="Xu C."/>
            <person name="Jia M."/>
            <person name="Peters R.J."/>
            <person name="Huang L."/>
            <person name="Gao W."/>
        </authorList>
    </citation>
    <scope>NUCLEOTIDE SEQUENCE [LARGE SCALE GENOMIC DNA]</scope>
    <source>
        <strain evidence="3">cv. XIE 37</strain>
        <tissue evidence="2">Leaf</tissue>
    </source>
</reference>
<feature type="region of interest" description="Disordered" evidence="1">
    <location>
        <begin position="157"/>
        <end position="181"/>
    </location>
</feature>
<dbReference type="Proteomes" id="UP000593562">
    <property type="component" value="Unassembled WGS sequence"/>
</dbReference>
<gene>
    <name evidence="2" type="ORF">HS088_TW11G00528</name>
</gene>
<organism evidence="2 3">
    <name type="scientific">Tripterygium wilfordii</name>
    <name type="common">Thunder God vine</name>
    <dbReference type="NCBI Taxonomy" id="458696"/>
    <lineage>
        <taxon>Eukaryota</taxon>
        <taxon>Viridiplantae</taxon>
        <taxon>Streptophyta</taxon>
        <taxon>Embryophyta</taxon>
        <taxon>Tracheophyta</taxon>
        <taxon>Spermatophyta</taxon>
        <taxon>Magnoliopsida</taxon>
        <taxon>eudicotyledons</taxon>
        <taxon>Gunneridae</taxon>
        <taxon>Pentapetalae</taxon>
        <taxon>rosids</taxon>
        <taxon>fabids</taxon>
        <taxon>Celastrales</taxon>
        <taxon>Celastraceae</taxon>
        <taxon>Tripterygium</taxon>
    </lineage>
</organism>
<dbReference type="EMBL" id="JAAARO010000011">
    <property type="protein sequence ID" value="KAF5740459.1"/>
    <property type="molecule type" value="Genomic_DNA"/>
</dbReference>
<dbReference type="AlphaFoldDB" id="A0A7J7D2I8"/>
<protein>
    <submittedName>
        <fullName evidence="2">Fidgetin-like protein 1</fullName>
    </submittedName>
</protein>
<sequence length="181" mass="19204">MPLVNNTLYGNNIVIAKSVSHKSSLNGKISNSEDCMIIEKDLSYNHNPKGHGISTSIKVEEEGGHTNTLGTKCFYAEISRPKSDYPNSPLSHEESNKDVSGNGFVTARAKLEMDATLRRGLTGSPSASVSLQNENTNRTFGARTYGVSRGGMRGNFVPPINSNGGNAGNLTSRIGGTSGDV</sequence>
<proteinExistence type="predicted"/>
<comment type="caution">
    <text evidence="2">The sequence shown here is derived from an EMBL/GenBank/DDBJ whole genome shotgun (WGS) entry which is preliminary data.</text>
</comment>
<name>A0A7J7D2I8_TRIWF</name>
<evidence type="ECO:0000313" key="2">
    <source>
        <dbReference type="EMBL" id="KAF5740459.1"/>
    </source>
</evidence>
<dbReference type="InParanoid" id="A0A7J7D2I8"/>
<feature type="compositionally biased region" description="Polar residues" evidence="1">
    <location>
        <begin position="160"/>
        <end position="175"/>
    </location>
</feature>
<keyword evidence="3" id="KW-1185">Reference proteome</keyword>
<evidence type="ECO:0000313" key="3">
    <source>
        <dbReference type="Proteomes" id="UP000593562"/>
    </source>
</evidence>
<accession>A0A7J7D2I8</accession>
<evidence type="ECO:0000256" key="1">
    <source>
        <dbReference type="SAM" id="MobiDB-lite"/>
    </source>
</evidence>